<evidence type="ECO:0000313" key="1">
    <source>
        <dbReference type="EMBL" id="CAJ63403.1"/>
    </source>
</evidence>
<proteinExistence type="predicted"/>
<accession>Q0RGI4</accession>
<protein>
    <submittedName>
        <fullName evidence="1">Uncharacterized protein</fullName>
    </submittedName>
</protein>
<keyword evidence="2" id="KW-1185">Reference proteome</keyword>
<dbReference type="STRING" id="326424.FRAAL4762"/>
<dbReference type="HOGENOM" id="CLU_2316160_0_0_11"/>
<dbReference type="EMBL" id="CT573213">
    <property type="protein sequence ID" value="CAJ63403.1"/>
    <property type="molecule type" value="Genomic_DNA"/>
</dbReference>
<sequence length="99" mass="10071">MWSQRCGPLLLAGRSSGAATLCSARRMLTCGAAVIEGIDMGDHEHRADRRGGRRRPGPVCPAGPSCSAVAVDGLTRPDTAVPAVLASAVLGPAVLAPVR</sequence>
<dbReference type="Proteomes" id="UP000000657">
    <property type="component" value="Chromosome"/>
</dbReference>
<dbReference type="KEGG" id="fal:FRAAL4762"/>
<organism evidence="1 2">
    <name type="scientific">Frankia alni (strain DSM 45986 / CECT 9034 / ACN14a)</name>
    <dbReference type="NCBI Taxonomy" id="326424"/>
    <lineage>
        <taxon>Bacteria</taxon>
        <taxon>Bacillati</taxon>
        <taxon>Actinomycetota</taxon>
        <taxon>Actinomycetes</taxon>
        <taxon>Frankiales</taxon>
        <taxon>Frankiaceae</taxon>
        <taxon>Frankia</taxon>
    </lineage>
</organism>
<reference evidence="1 2" key="1">
    <citation type="journal article" date="2007" name="Genome Res.">
        <title>Genome characteristics of facultatively symbiotic Frankia sp. strains reflect host range and host plant biogeography.</title>
        <authorList>
            <person name="Normand P."/>
            <person name="Lapierre P."/>
            <person name="Tisa L.S."/>
            <person name="Gogarten J.P."/>
            <person name="Alloisio N."/>
            <person name="Bagnarol E."/>
            <person name="Bassi C.A."/>
            <person name="Berry A.M."/>
            <person name="Bickhart D.M."/>
            <person name="Choisne N."/>
            <person name="Couloux A."/>
            <person name="Cournoyer B."/>
            <person name="Cruveiller S."/>
            <person name="Daubin V."/>
            <person name="Demange N."/>
            <person name="Francino M.P."/>
            <person name="Goltsman E."/>
            <person name="Huang Y."/>
            <person name="Kopp O.R."/>
            <person name="Labarre L."/>
            <person name="Lapidus A."/>
            <person name="Lavire C."/>
            <person name="Marechal J."/>
            <person name="Martinez M."/>
            <person name="Mastronunzio J.E."/>
            <person name="Mullin B.C."/>
            <person name="Niemann J."/>
            <person name="Pujic P."/>
            <person name="Rawnsley T."/>
            <person name="Rouy Z."/>
            <person name="Schenowitz C."/>
            <person name="Sellstedt A."/>
            <person name="Tavares F."/>
            <person name="Tomkins J.P."/>
            <person name="Vallenet D."/>
            <person name="Valverde C."/>
            <person name="Wall L.G."/>
            <person name="Wang Y."/>
            <person name="Medigue C."/>
            <person name="Benson D.R."/>
        </authorList>
    </citation>
    <scope>NUCLEOTIDE SEQUENCE [LARGE SCALE GENOMIC DNA]</scope>
    <source>
        <strain evidence="2">DSM 45986 / CECT 9034 / ACN14a</strain>
    </source>
</reference>
<dbReference type="AlphaFoldDB" id="Q0RGI4"/>
<gene>
    <name evidence="1" type="ordered locus">FRAAL4762</name>
</gene>
<name>Q0RGI4_FRAAA</name>
<evidence type="ECO:0000313" key="2">
    <source>
        <dbReference type="Proteomes" id="UP000000657"/>
    </source>
</evidence>